<comment type="subcellular location">
    <subcellularLocation>
        <location evidence="1">Secreted</location>
    </subcellularLocation>
</comment>
<dbReference type="Proteomes" id="UP001293593">
    <property type="component" value="Unassembled WGS sequence"/>
</dbReference>
<evidence type="ECO:0000259" key="4">
    <source>
        <dbReference type="Pfam" id="PF05922"/>
    </source>
</evidence>
<keyword evidence="3" id="KW-0732">Signal</keyword>
<dbReference type="InterPro" id="IPR037045">
    <property type="entry name" value="S8pro/Inhibitor_I9_sf"/>
</dbReference>
<dbReference type="SUPFAM" id="SSF52743">
    <property type="entry name" value="Subtilisin-like"/>
    <property type="match status" value="1"/>
</dbReference>
<dbReference type="GO" id="GO:0004252">
    <property type="term" value="F:serine-type endopeptidase activity"/>
    <property type="evidence" value="ECO:0007669"/>
    <property type="project" value="InterPro"/>
</dbReference>
<comment type="caution">
    <text evidence="5">The sequence shown here is derived from an EMBL/GenBank/DDBJ whole genome shotgun (WGS) entry which is preliminary data.</text>
</comment>
<dbReference type="GO" id="GO:0005576">
    <property type="term" value="C:extracellular region"/>
    <property type="evidence" value="ECO:0007669"/>
    <property type="project" value="UniProtKB-SubCell"/>
</dbReference>
<dbReference type="InterPro" id="IPR045051">
    <property type="entry name" value="SBT"/>
</dbReference>
<feature type="domain" description="Inhibitor I9" evidence="4">
    <location>
        <begin position="22"/>
        <end position="68"/>
    </location>
</feature>
<sequence length="150" mass="17258">MLYPLRKKLRCYNDMIFCSYVKAQESLIYSYNRSINGFAAKLEEEEADKLAKNPNVVSVFLNRRRELHTTNSWEYLGLESSQGVVNSGFTWVEAKYAEDTIIASLDTGVWPKSRSFSVEGVGSVPSKWRGQFQFGDHDSKKSLRNRMREA</sequence>
<dbReference type="EMBL" id="JAWXYG010000008">
    <property type="protein sequence ID" value="KAK4264743.1"/>
    <property type="molecule type" value="Genomic_DNA"/>
</dbReference>
<proteinExistence type="inferred from homology"/>
<evidence type="ECO:0000256" key="1">
    <source>
        <dbReference type="ARBA" id="ARBA00004613"/>
    </source>
</evidence>
<dbReference type="InterPro" id="IPR036852">
    <property type="entry name" value="Peptidase_S8/S53_dom_sf"/>
</dbReference>
<dbReference type="PANTHER" id="PTHR10795">
    <property type="entry name" value="PROPROTEIN CONVERTASE SUBTILISIN/KEXIN"/>
    <property type="match status" value="1"/>
</dbReference>
<evidence type="ECO:0000313" key="5">
    <source>
        <dbReference type="EMBL" id="KAK4264743.1"/>
    </source>
</evidence>
<dbReference type="Gene3D" id="3.40.50.200">
    <property type="entry name" value="Peptidase S8/S53 domain"/>
    <property type="match status" value="1"/>
</dbReference>
<protein>
    <recommendedName>
        <fullName evidence="4">Inhibitor I9 domain-containing protein</fullName>
    </recommendedName>
</protein>
<comment type="similarity">
    <text evidence="2">Belongs to the peptidase S8 family.</text>
</comment>
<evidence type="ECO:0000313" key="6">
    <source>
        <dbReference type="Proteomes" id="UP001293593"/>
    </source>
</evidence>
<gene>
    <name evidence="5" type="ORF">QN277_025876</name>
</gene>
<accession>A0AAE1MK23</accession>
<dbReference type="Pfam" id="PF05922">
    <property type="entry name" value="Inhibitor_I9"/>
    <property type="match status" value="1"/>
</dbReference>
<evidence type="ECO:0000256" key="2">
    <source>
        <dbReference type="ARBA" id="ARBA00011073"/>
    </source>
</evidence>
<dbReference type="GO" id="GO:0006508">
    <property type="term" value="P:proteolysis"/>
    <property type="evidence" value="ECO:0007669"/>
    <property type="project" value="InterPro"/>
</dbReference>
<name>A0AAE1MK23_9FABA</name>
<dbReference type="Gene3D" id="3.30.70.80">
    <property type="entry name" value="Peptidase S8 propeptide/proteinase inhibitor I9"/>
    <property type="match status" value="1"/>
</dbReference>
<reference evidence="5" key="1">
    <citation type="submission" date="2023-10" db="EMBL/GenBank/DDBJ databases">
        <title>Chromosome-level genome of the transformable northern wattle, Acacia crassicarpa.</title>
        <authorList>
            <person name="Massaro I."/>
            <person name="Sinha N.R."/>
            <person name="Poethig S."/>
            <person name="Leichty A.R."/>
        </authorList>
    </citation>
    <scope>NUCLEOTIDE SEQUENCE</scope>
    <source>
        <strain evidence="5">Acra3RX</strain>
        <tissue evidence="5">Leaf</tissue>
    </source>
</reference>
<dbReference type="InterPro" id="IPR010259">
    <property type="entry name" value="S8pro/Inhibitor_I9"/>
</dbReference>
<keyword evidence="6" id="KW-1185">Reference proteome</keyword>
<organism evidence="5 6">
    <name type="scientific">Acacia crassicarpa</name>
    <name type="common">northern wattle</name>
    <dbReference type="NCBI Taxonomy" id="499986"/>
    <lineage>
        <taxon>Eukaryota</taxon>
        <taxon>Viridiplantae</taxon>
        <taxon>Streptophyta</taxon>
        <taxon>Embryophyta</taxon>
        <taxon>Tracheophyta</taxon>
        <taxon>Spermatophyta</taxon>
        <taxon>Magnoliopsida</taxon>
        <taxon>eudicotyledons</taxon>
        <taxon>Gunneridae</taxon>
        <taxon>Pentapetalae</taxon>
        <taxon>rosids</taxon>
        <taxon>fabids</taxon>
        <taxon>Fabales</taxon>
        <taxon>Fabaceae</taxon>
        <taxon>Caesalpinioideae</taxon>
        <taxon>mimosoid clade</taxon>
        <taxon>Acacieae</taxon>
        <taxon>Acacia</taxon>
    </lineage>
</organism>
<dbReference type="AlphaFoldDB" id="A0AAE1MK23"/>
<evidence type="ECO:0000256" key="3">
    <source>
        <dbReference type="ARBA" id="ARBA00022729"/>
    </source>
</evidence>